<gene>
    <name evidence="3" type="ORF">BU24DRAFT_348333</name>
</gene>
<proteinExistence type="inferred from homology"/>
<dbReference type="PANTHER" id="PTHR40841">
    <property type="entry name" value="SIDEROPHORE TRIACETYLFUSARININE C ESTERASE"/>
    <property type="match status" value="1"/>
</dbReference>
<dbReference type="InterPro" id="IPR000801">
    <property type="entry name" value="Esterase-like"/>
</dbReference>
<dbReference type="OrthoDB" id="446683at2759"/>
<organism evidence="3 4">
    <name type="scientific">Aaosphaeria arxii CBS 175.79</name>
    <dbReference type="NCBI Taxonomy" id="1450172"/>
    <lineage>
        <taxon>Eukaryota</taxon>
        <taxon>Fungi</taxon>
        <taxon>Dikarya</taxon>
        <taxon>Ascomycota</taxon>
        <taxon>Pezizomycotina</taxon>
        <taxon>Dothideomycetes</taxon>
        <taxon>Pleosporomycetidae</taxon>
        <taxon>Pleosporales</taxon>
        <taxon>Pleosporales incertae sedis</taxon>
        <taxon>Aaosphaeria</taxon>
    </lineage>
</organism>
<dbReference type="RefSeq" id="XP_033383078.1">
    <property type="nucleotide sequence ID" value="XM_033523559.1"/>
</dbReference>
<dbReference type="AlphaFoldDB" id="A0A6A5XPB2"/>
<reference evidence="3" key="1">
    <citation type="journal article" date="2020" name="Stud. Mycol.">
        <title>101 Dothideomycetes genomes: a test case for predicting lifestyles and emergence of pathogens.</title>
        <authorList>
            <person name="Haridas S."/>
            <person name="Albert R."/>
            <person name="Binder M."/>
            <person name="Bloem J."/>
            <person name="Labutti K."/>
            <person name="Salamov A."/>
            <person name="Andreopoulos B."/>
            <person name="Baker S."/>
            <person name="Barry K."/>
            <person name="Bills G."/>
            <person name="Bluhm B."/>
            <person name="Cannon C."/>
            <person name="Castanera R."/>
            <person name="Culley D."/>
            <person name="Daum C."/>
            <person name="Ezra D."/>
            <person name="Gonzalez J."/>
            <person name="Henrissat B."/>
            <person name="Kuo A."/>
            <person name="Liang C."/>
            <person name="Lipzen A."/>
            <person name="Lutzoni F."/>
            <person name="Magnuson J."/>
            <person name="Mondo S."/>
            <person name="Nolan M."/>
            <person name="Ohm R."/>
            <person name="Pangilinan J."/>
            <person name="Park H.-J."/>
            <person name="Ramirez L."/>
            <person name="Alfaro M."/>
            <person name="Sun H."/>
            <person name="Tritt A."/>
            <person name="Yoshinaga Y."/>
            <person name="Zwiers L.-H."/>
            <person name="Turgeon B."/>
            <person name="Goodwin S."/>
            <person name="Spatafora J."/>
            <person name="Crous P."/>
            <person name="Grigoriev I."/>
        </authorList>
    </citation>
    <scope>NUCLEOTIDE SEQUENCE</scope>
    <source>
        <strain evidence="3">CBS 175.79</strain>
    </source>
</reference>
<evidence type="ECO:0000313" key="4">
    <source>
        <dbReference type="Proteomes" id="UP000799778"/>
    </source>
</evidence>
<dbReference type="GO" id="GO:0016788">
    <property type="term" value="F:hydrolase activity, acting on ester bonds"/>
    <property type="evidence" value="ECO:0007669"/>
    <property type="project" value="TreeGrafter"/>
</dbReference>
<dbReference type="Pfam" id="PF00756">
    <property type="entry name" value="Esterase"/>
    <property type="match status" value="1"/>
</dbReference>
<protein>
    <submittedName>
        <fullName evidence="3">Siderophore esteras-like protein IroE-like protein</fullName>
    </submittedName>
</protein>
<dbReference type="InterPro" id="IPR029058">
    <property type="entry name" value="AB_hydrolase_fold"/>
</dbReference>
<keyword evidence="4" id="KW-1185">Reference proteome</keyword>
<accession>A0A6A5XPB2</accession>
<evidence type="ECO:0000256" key="2">
    <source>
        <dbReference type="ARBA" id="ARBA00022801"/>
    </source>
</evidence>
<evidence type="ECO:0000256" key="1">
    <source>
        <dbReference type="ARBA" id="ARBA00005622"/>
    </source>
</evidence>
<dbReference type="EMBL" id="ML978070">
    <property type="protein sequence ID" value="KAF2014739.1"/>
    <property type="molecule type" value="Genomic_DNA"/>
</dbReference>
<dbReference type="Proteomes" id="UP000799778">
    <property type="component" value="Unassembled WGS sequence"/>
</dbReference>
<dbReference type="SUPFAM" id="SSF53474">
    <property type="entry name" value="alpha/beta-Hydrolases"/>
    <property type="match status" value="1"/>
</dbReference>
<comment type="similarity">
    <text evidence="1">Belongs to the esterase D family.</text>
</comment>
<name>A0A6A5XPB2_9PLEO</name>
<dbReference type="GeneID" id="54280956"/>
<sequence length="304" mass="33847">MSAIGTWSFSPLITSFPSTVLPNVEFWKVTNGTWEYQVEIGYPLNWTSKAADSVVDTMYVLDGNALGLGATESFRRRRPVEFAQPDTIVVSIGYPETIADSPYSTHRSVDFQPPVCDTCTLPEVPGVQSGADNFIEFIDTVLRPWVQDTAFPNADFSRDALYGHSFGGLFVLYALIARPDLFDTFLSASPALFWNNDYILDNLGPLAASNGARDAQNDKPAFQISYGALEQFPVKRRTETTEAFEFRKSILEPMRMTTLTNQLYNSIKDSPALRDVELHEYPFSDHAAVGGAALSDGIDYFLDW</sequence>
<dbReference type="Gene3D" id="3.40.50.1820">
    <property type="entry name" value="alpha/beta hydrolase"/>
    <property type="match status" value="1"/>
</dbReference>
<dbReference type="PANTHER" id="PTHR40841:SF2">
    <property type="entry name" value="SIDEROPHORE-DEGRADING ESTERASE (EUROFUNG)"/>
    <property type="match status" value="1"/>
</dbReference>
<keyword evidence="2" id="KW-0378">Hydrolase</keyword>
<evidence type="ECO:0000313" key="3">
    <source>
        <dbReference type="EMBL" id="KAF2014739.1"/>
    </source>
</evidence>
<dbReference type="InterPro" id="IPR052558">
    <property type="entry name" value="Siderophore_Hydrolase_D"/>
</dbReference>